<keyword evidence="3" id="KW-1185">Reference proteome</keyword>
<dbReference type="EMBL" id="NCKW01000103">
    <property type="protein sequence ID" value="POM81342.1"/>
    <property type="molecule type" value="Genomic_DNA"/>
</dbReference>
<dbReference type="AlphaFoldDB" id="A0A2P4YU66"/>
<name>A0A2P4YU66_9STRA</name>
<reference evidence="2 3" key="1">
    <citation type="journal article" date="2017" name="Genome Biol. Evol.">
        <title>Phytophthora megakarya and P. palmivora, closely related causal agents of cacao black pod rot, underwent increases in genome sizes and gene numbers by different mechanisms.</title>
        <authorList>
            <person name="Ali S.S."/>
            <person name="Shao J."/>
            <person name="Lary D.J."/>
            <person name="Kronmiller B."/>
            <person name="Shen D."/>
            <person name="Strem M.D."/>
            <person name="Amoako-Attah I."/>
            <person name="Akrofi A.Y."/>
            <person name="Begoude B.A."/>
            <person name="Ten Hoopen G.M."/>
            <person name="Coulibaly K."/>
            <person name="Kebe B.I."/>
            <person name="Melnick R.L."/>
            <person name="Guiltinan M.J."/>
            <person name="Tyler B.M."/>
            <person name="Meinhardt L.W."/>
            <person name="Bailey B.A."/>
        </authorList>
    </citation>
    <scope>NUCLEOTIDE SEQUENCE [LARGE SCALE GENOMIC DNA]</scope>
    <source>
        <strain evidence="3">sbr112.9</strain>
    </source>
</reference>
<dbReference type="OrthoDB" id="117231at2759"/>
<protein>
    <submittedName>
        <fullName evidence="2">Uncharacterized protein</fullName>
    </submittedName>
</protein>
<gene>
    <name evidence="2" type="ORF">PHPALM_702</name>
</gene>
<feature type="compositionally biased region" description="Basic and acidic residues" evidence="1">
    <location>
        <begin position="223"/>
        <end position="232"/>
    </location>
</feature>
<organism evidence="2 3">
    <name type="scientific">Phytophthora palmivora</name>
    <dbReference type="NCBI Taxonomy" id="4796"/>
    <lineage>
        <taxon>Eukaryota</taxon>
        <taxon>Sar</taxon>
        <taxon>Stramenopiles</taxon>
        <taxon>Oomycota</taxon>
        <taxon>Peronosporomycetes</taxon>
        <taxon>Peronosporales</taxon>
        <taxon>Peronosporaceae</taxon>
        <taxon>Phytophthora</taxon>
    </lineage>
</organism>
<sequence length="480" mass="53605">MHDIWTTCGKDSIVGASVAFIDSSWRFRFIAMLACVKNDGCNAPLVAKVIESGFKAKYNLGICDMTRFTISDTTPSAKNVAGHIGTEQEDCAMHLLNLCIGYGLGLKDNIQDVTVWNESQNAWENVVQTVTPGGALDEGGDVVQNLCNLNNHFKPCKHDGGGFQFYRKSSHSGSAEREPSSILYGSVPTSCRKQIEDNKDPGSDLRCWEDLSQKNTIAGALSNRDEGGDDMHTAQSRTKSSTKRIAAVGNIPRKEKKAIYKNDLDYLREEHRKVFSTMAKERKIHLIQPSSQISLLSQDLASPITSPACTGWDDEGELILRAPIRTRKARYEVKESEMNARADGITREWLELEPEWLDVAQRQNPEKTKSDLTKDMSIDAHNGMYRTLIGLYKHVDVLTWFHDERQALFPSIALPARIHHGKFSSSAFQMRAFSTGGIGMGPLRTKTDSRCTEKQLLLRHNRDEIVQDAVQRKAASRSVE</sequence>
<comment type="caution">
    <text evidence="2">The sequence shown here is derived from an EMBL/GenBank/DDBJ whole genome shotgun (WGS) entry which is preliminary data.</text>
</comment>
<evidence type="ECO:0000313" key="2">
    <source>
        <dbReference type="EMBL" id="POM81342.1"/>
    </source>
</evidence>
<dbReference type="Proteomes" id="UP000237271">
    <property type="component" value="Unassembled WGS sequence"/>
</dbReference>
<feature type="region of interest" description="Disordered" evidence="1">
    <location>
        <begin position="220"/>
        <end position="243"/>
    </location>
</feature>
<accession>A0A2P4YU66</accession>
<evidence type="ECO:0000256" key="1">
    <source>
        <dbReference type="SAM" id="MobiDB-lite"/>
    </source>
</evidence>
<evidence type="ECO:0000313" key="3">
    <source>
        <dbReference type="Proteomes" id="UP000237271"/>
    </source>
</evidence>
<proteinExistence type="predicted"/>